<evidence type="ECO:0000256" key="1">
    <source>
        <dbReference type="SAM" id="MobiDB-lite"/>
    </source>
</evidence>
<feature type="non-terminal residue" evidence="2">
    <location>
        <position position="124"/>
    </location>
</feature>
<reference evidence="3" key="1">
    <citation type="journal article" date="2019" name="Int. J. Syst. Evol. Microbiol.">
        <title>The Global Catalogue of Microorganisms (GCM) 10K type strain sequencing project: providing services to taxonomists for standard genome sequencing and annotation.</title>
        <authorList>
            <consortium name="The Broad Institute Genomics Platform"/>
            <consortium name="The Broad Institute Genome Sequencing Center for Infectious Disease"/>
            <person name="Wu L."/>
            <person name="Ma J."/>
        </authorList>
    </citation>
    <scope>NUCLEOTIDE SEQUENCE [LARGE SCALE GENOMIC DNA]</scope>
    <source>
        <strain evidence="3">KCTC 52239</strain>
    </source>
</reference>
<gene>
    <name evidence="2" type="primary">mobC</name>
    <name evidence="2" type="ORF">ACFOD7_20805</name>
</gene>
<dbReference type="Proteomes" id="UP001595557">
    <property type="component" value="Unassembled WGS sequence"/>
</dbReference>
<proteinExistence type="predicted"/>
<dbReference type="InterPro" id="IPR053842">
    <property type="entry name" value="NikA-like"/>
</dbReference>
<dbReference type="EMBL" id="JBHRTE010000137">
    <property type="protein sequence ID" value="MFC3170465.1"/>
    <property type="molecule type" value="Genomic_DNA"/>
</dbReference>
<sequence length="124" mass="13008">MTDETPTPAKTGRPRKAPGERLADGLRVRMTAAERASIEARAAAAGLSPSEFARRAIAGAKIMAPANDRAAIPPMLIAELGRIGNNLNQIAHAAHLGRDLPGMAEVALAEVRALVAAITERLDR</sequence>
<keyword evidence="3" id="KW-1185">Reference proteome</keyword>
<comment type="caution">
    <text evidence="2">The sequence shown here is derived from an EMBL/GenBank/DDBJ whole genome shotgun (WGS) entry which is preliminary data.</text>
</comment>
<dbReference type="RefSeq" id="WP_207471924.1">
    <property type="nucleotide sequence ID" value="NZ_JAFNAW010000095.1"/>
</dbReference>
<name>A0ABV7IMW4_9RHOB</name>
<accession>A0ABV7IMW4</accession>
<evidence type="ECO:0000313" key="2">
    <source>
        <dbReference type="EMBL" id="MFC3170465.1"/>
    </source>
</evidence>
<dbReference type="Pfam" id="PF21983">
    <property type="entry name" value="NikA-like"/>
    <property type="match status" value="1"/>
</dbReference>
<protein>
    <submittedName>
        <fullName evidence="2">Plasmid mobilization relaxosome protein MobC</fullName>
    </submittedName>
</protein>
<organism evidence="2 3">
    <name type="scientific">Paracoccus fontiphilus</name>
    <dbReference type="NCBI Taxonomy" id="1815556"/>
    <lineage>
        <taxon>Bacteria</taxon>
        <taxon>Pseudomonadati</taxon>
        <taxon>Pseudomonadota</taxon>
        <taxon>Alphaproteobacteria</taxon>
        <taxon>Rhodobacterales</taxon>
        <taxon>Paracoccaceae</taxon>
        <taxon>Paracoccus</taxon>
    </lineage>
</organism>
<feature type="region of interest" description="Disordered" evidence="1">
    <location>
        <begin position="1"/>
        <end position="22"/>
    </location>
</feature>
<evidence type="ECO:0000313" key="3">
    <source>
        <dbReference type="Proteomes" id="UP001595557"/>
    </source>
</evidence>